<keyword evidence="4 7" id="KW-1133">Transmembrane helix</keyword>
<dbReference type="Pfam" id="PF12823">
    <property type="entry name" value="DUF3817"/>
    <property type="match status" value="1"/>
</dbReference>
<evidence type="ECO:0000256" key="4">
    <source>
        <dbReference type="ARBA" id="ARBA00022989"/>
    </source>
</evidence>
<evidence type="ECO:0000256" key="7">
    <source>
        <dbReference type="SAM" id="Phobius"/>
    </source>
</evidence>
<reference evidence="9 10" key="1">
    <citation type="submission" date="2018-11" db="EMBL/GenBank/DDBJ databases">
        <title>Sequencing the genomes of 1000 actinobacteria strains.</title>
        <authorList>
            <person name="Klenk H.-P."/>
        </authorList>
    </citation>
    <scope>NUCLEOTIDE SEQUENCE [LARGE SCALE GENOMIC DNA]</scope>
    <source>
        <strain evidence="9 10">DSM 13521</strain>
    </source>
</reference>
<evidence type="ECO:0000313" key="9">
    <source>
        <dbReference type="EMBL" id="ROR97420.1"/>
    </source>
</evidence>
<comment type="subcellular location">
    <subcellularLocation>
        <location evidence="1">Cell membrane</location>
        <topology evidence="1">Multi-pass membrane protein</topology>
    </subcellularLocation>
</comment>
<name>A0A3N2DCA7_9MICO</name>
<protein>
    <submittedName>
        <fullName evidence="9">Integral membrane protein</fullName>
    </submittedName>
</protein>
<evidence type="ECO:0000313" key="10">
    <source>
        <dbReference type="Proteomes" id="UP000275356"/>
    </source>
</evidence>
<sequence length="139" mass="15129">MTSAASAPETPEPPQTPATDAPPASTAEPTRAAFTRYKVMAWVTGTFLLLLCVEMVLKYVLQVNGQDQPVIGNWIAIVHGWIYVVYAATCLQIWSAARWGFGRLVVMILGGIVPVLSFVVEARAARWPLVERTAYPASP</sequence>
<dbReference type="EMBL" id="RKHQ01000001">
    <property type="protein sequence ID" value="ROR97420.1"/>
    <property type="molecule type" value="Genomic_DNA"/>
</dbReference>
<dbReference type="OrthoDB" id="9342687at2"/>
<feature type="transmembrane region" description="Helical" evidence="7">
    <location>
        <begin position="73"/>
        <end position="94"/>
    </location>
</feature>
<dbReference type="Proteomes" id="UP000275356">
    <property type="component" value="Unassembled WGS sequence"/>
</dbReference>
<dbReference type="RefSeq" id="WP_123739475.1">
    <property type="nucleotide sequence ID" value="NZ_RKHQ01000001.1"/>
</dbReference>
<feature type="transmembrane region" description="Helical" evidence="7">
    <location>
        <begin position="39"/>
        <end position="61"/>
    </location>
</feature>
<keyword evidence="5 7" id="KW-0472">Membrane</keyword>
<dbReference type="PANTHER" id="PTHR40077">
    <property type="entry name" value="MEMBRANE PROTEIN-RELATED"/>
    <property type="match status" value="1"/>
</dbReference>
<keyword evidence="10" id="KW-1185">Reference proteome</keyword>
<accession>A0A3N2DCA7</accession>
<gene>
    <name evidence="9" type="ORF">EDD28_2018</name>
</gene>
<evidence type="ECO:0000256" key="3">
    <source>
        <dbReference type="ARBA" id="ARBA00022692"/>
    </source>
</evidence>
<feature type="compositionally biased region" description="Low complexity" evidence="6">
    <location>
        <begin position="17"/>
        <end position="26"/>
    </location>
</feature>
<dbReference type="GO" id="GO:0005886">
    <property type="term" value="C:plasma membrane"/>
    <property type="evidence" value="ECO:0007669"/>
    <property type="project" value="UniProtKB-SubCell"/>
</dbReference>
<proteinExistence type="predicted"/>
<comment type="caution">
    <text evidence="9">The sequence shown here is derived from an EMBL/GenBank/DDBJ whole genome shotgun (WGS) entry which is preliminary data.</text>
</comment>
<dbReference type="NCBIfam" id="TIGR03954">
    <property type="entry name" value="integ_memb_HG"/>
    <property type="match status" value="1"/>
</dbReference>
<dbReference type="InterPro" id="IPR023845">
    <property type="entry name" value="DUF3817_TM"/>
</dbReference>
<dbReference type="PANTHER" id="PTHR40077:SF2">
    <property type="entry name" value="MEMBRANE PROTEIN"/>
    <property type="match status" value="1"/>
</dbReference>
<evidence type="ECO:0000256" key="5">
    <source>
        <dbReference type="ARBA" id="ARBA00023136"/>
    </source>
</evidence>
<feature type="transmembrane region" description="Helical" evidence="7">
    <location>
        <begin position="100"/>
        <end position="120"/>
    </location>
</feature>
<evidence type="ECO:0000259" key="8">
    <source>
        <dbReference type="Pfam" id="PF12823"/>
    </source>
</evidence>
<feature type="region of interest" description="Disordered" evidence="6">
    <location>
        <begin position="1"/>
        <end position="26"/>
    </location>
</feature>
<evidence type="ECO:0000256" key="2">
    <source>
        <dbReference type="ARBA" id="ARBA00022475"/>
    </source>
</evidence>
<organism evidence="9 10">
    <name type="scientific">Salana multivorans</name>
    <dbReference type="NCBI Taxonomy" id="120377"/>
    <lineage>
        <taxon>Bacteria</taxon>
        <taxon>Bacillati</taxon>
        <taxon>Actinomycetota</taxon>
        <taxon>Actinomycetes</taxon>
        <taxon>Micrococcales</taxon>
        <taxon>Beutenbergiaceae</taxon>
        <taxon>Salana</taxon>
    </lineage>
</organism>
<keyword evidence="3 7" id="KW-0812">Transmembrane</keyword>
<keyword evidence="2" id="KW-1003">Cell membrane</keyword>
<dbReference type="AlphaFoldDB" id="A0A3N2DCA7"/>
<feature type="domain" description="DUF3817" evidence="8">
    <location>
        <begin position="35"/>
        <end position="126"/>
    </location>
</feature>
<evidence type="ECO:0000256" key="1">
    <source>
        <dbReference type="ARBA" id="ARBA00004651"/>
    </source>
</evidence>
<evidence type="ECO:0000256" key="6">
    <source>
        <dbReference type="SAM" id="MobiDB-lite"/>
    </source>
</evidence>